<sequence>MASLARLLRREPALQPLAVAVGGGVIAALAVSTHYLRKSPDVSINKKGRPEPWNDVQQGQNTKFMSYQPDFWASRKDHPDPRAMFRVPVDANSAQASEAKQQAAAKAKLDTMAGFATEGQHDSVQGRVNFDGQRAVEH</sequence>
<keyword evidence="3" id="KW-1185">Reference proteome</keyword>
<accession>A0A0P9F0I4</accession>
<feature type="region of interest" description="Disordered" evidence="1">
    <location>
        <begin position="41"/>
        <end position="60"/>
    </location>
</feature>
<dbReference type="PANTHER" id="PTHR14256:SF1">
    <property type="entry name" value="GEO09626P1"/>
    <property type="match status" value="1"/>
</dbReference>
<feature type="region of interest" description="Disordered" evidence="1">
    <location>
        <begin position="116"/>
        <end position="138"/>
    </location>
</feature>
<dbReference type="RefSeq" id="XP_018269024.1">
    <property type="nucleotide sequence ID" value="XM_018417734.1"/>
</dbReference>
<reference evidence="2 3" key="1">
    <citation type="journal article" date="2015" name="Front. Microbiol.">
        <title>Genome sequence of the plant growth promoting endophytic yeast Rhodotorula graminis WP1.</title>
        <authorList>
            <person name="Firrincieli A."/>
            <person name="Otillar R."/>
            <person name="Salamov A."/>
            <person name="Schmutz J."/>
            <person name="Khan Z."/>
            <person name="Redman R.S."/>
            <person name="Fleck N.D."/>
            <person name="Lindquist E."/>
            <person name="Grigoriev I.V."/>
            <person name="Doty S.L."/>
        </authorList>
    </citation>
    <scope>NUCLEOTIDE SEQUENCE [LARGE SCALE GENOMIC DNA]</scope>
    <source>
        <strain evidence="2 3">WP1</strain>
    </source>
</reference>
<evidence type="ECO:0000313" key="3">
    <source>
        <dbReference type="Proteomes" id="UP000053890"/>
    </source>
</evidence>
<dbReference type="OMA" id="NPREMFR"/>
<name>A0A0P9F0I4_RHOGW</name>
<dbReference type="PANTHER" id="PTHR14256">
    <property type="entry name" value="NADH-UBIQUINONE OXIDOREDUCTASE MLRQ SUBUNIT"/>
    <property type="match status" value="1"/>
</dbReference>
<dbReference type="InterPro" id="IPR010530">
    <property type="entry name" value="B12D"/>
</dbReference>
<dbReference type="AlphaFoldDB" id="A0A0P9F0I4"/>
<gene>
    <name evidence="2" type="ORF">RHOBADRAFT_55223</name>
</gene>
<dbReference type="Proteomes" id="UP000053890">
    <property type="component" value="Unassembled WGS sequence"/>
</dbReference>
<evidence type="ECO:0000256" key="1">
    <source>
        <dbReference type="SAM" id="MobiDB-lite"/>
    </source>
</evidence>
<dbReference type="Pfam" id="PF06522">
    <property type="entry name" value="B12D"/>
    <property type="match status" value="1"/>
</dbReference>
<proteinExistence type="predicted"/>
<dbReference type="OrthoDB" id="5511684at2759"/>
<dbReference type="STRING" id="578459.A0A0P9F0I4"/>
<organism evidence="2 3">
    <name type="scientific">Rhodotorula graminis (strain WP1)</name>
    <dbReference type="NCBI Taxonomy" id="578459"/>
    <lineage>
        <taxon>Eukaryota</taxon>
        <taxon>Fungi</taxon>
        <taxon>Dikarya</taxon>
        <taxon>Basidiomycota</taxon>
        <taxon>Pucciniomycotina</taxon>
        <taxon>Microbotryomycetes</taxon>
        <taxon>Sporidiobolales</taxon>
        <taxon>Sporidiobolaceae</taxon>
        <taxon>Rhodotorula</taxon>
    </lineage>
</organism>
<dbReference type="EMBL" id="KQ474084">
    <property type="protein sequence ID" value="KPV72975.1"/>
    <property type="molecule type" value="Genomic_DNA"/>
</dbReference>
<dbReference type="GeneID" id="28978182"/>
<evidence type="ECO:0000313" key="2">
    <source>
        <dbReference type="EMBL" id="KPV72975.1"/>
    </source>
</evidence>
<protein>
    <submittedName>
        <fullName evidence="2">Uncharacterized protein</fullName>
    </submittedName>
</protein>